<feature type="domain" description="Ig-like" evidence="8">
    <location>
        <begin position="1"/>
        <end position="119"/>
    </location>
</feature>
<keyword evidence="2 7" id="KW-0812">Transmembrane</keyword>
<comment type="caution">
    <text evidence="9">The sequence shown here is derived from an EMBL/GenBank/DDBJ whole genome shotgun (WGS) entry which is preliminary data.</text>
</comment>
<dbReference type="SUPFAM" id="SSF48726">
    <property type="entry name" value="Immunoglobulin"/>
    <property type="match status" value="1"/>
</dbReference>
<keyword evidence="10" id="KW-1185">Reference proteome</keyword>
<dbReference type="InterPro" id="IPR003598">
    <property type="entry name" value="Ig_sub2"/>
</dbReference>
<evidence type="ECO:0000256" key="4">
    <source>
        <dbReference type="ARBA" id="ARBA00023136"/>
    </source>
</evidence>
<evidence type="ECO:0000259" key="8">
    <source>
        <dbReference type="PROSITE" id="PS50835"/>
    </source>
</evidence>
<evidence type="ECO:0000256" key="7">
    <source>
        <dbReference type="SAM" id="Phobius"/>
    </source>
</evidence>
<feature type="non-terminal residue" evidence="9">
    <location>
        <position position="1"/>
    </location>
</feature>
<evidence type="ECO:0000256" key="2">
    <source>
        <dbReference type="ARBA" id="ARBA00022692"/>
    </source>
</evidence>
<dbReference type="PROSITE" id="PS50835">
    <property type="entry name" value="IG_LIKE"/>
    <property type="match status" value="1"/>
</dbReference>
<sequence length="158" mass="17426">PLTAQLKVVGPGHPLSATVGRDVVLPCQLSPTLNAQTMTVRWIRQHISETVHLYRDGEDLYLEQMGEYRGRTELSHDGLLRGNLDLLISNVRPSDDGLYVCTVQDDAGYAEALVKLEVSAPLFHNAHPWKVALAVMLVTLLTLILGLSVFSVCLLKKK</sequence>
<dbReference type="Proteomes" id="UP000545332">
    <property type="component" value="Unassembled WGS sequence"/>
</dbReference>
<dbReference type="AlphaFoldDB" id="A0A7K4KUU4"/>
<dbReference type="EMBL" id="VWPX01018692">
    <property type="protein sequence ID" value="NWI20214.1"/>
    <property type="molecule type" value="Genomic_DNA"/>
</dbReference>
<evidence type="ECO:0000256" key="1">
    <source>
        <dbReference type="ARBA" id="ARBA00004370"/>
    </source>
</evidence>
<dbReference type="GO" id="GO:0005102">
    <property type="term" value="F:signaling receptor binding"/>
    <property type="evidence" value="ECO:0007669"/>
    <property type="project" value="TreeGrafter"/>
</dbReference>
<dbReference type="SMART" id="SM00408">
    <property type="entry name" value="IGc2"/>
    <property type="match status" value="1"/>
</dbReference>
<dbReference type="PANTHER" id="PTHR24100">
    <property type="entry name" value="BUTYROPHILIN"/>
    <property type="match status" value="1"/>
</dbReference>
<evidence type="ECO:0000256" key="5">
    <source>
        <dbReference type="ARBA" id="ARBA00023157"/>
    </source>
</evidence>
<gene>
    <name evidence="9" type="primary">Mog_3</name>
    <name evidence="9" type="ORF">CRYSOU_R00745</name>
</gene>
<dbReference type="InterPro" id="IPR036179">
    <property type="entry name" value="Ig-like_dom_sf"/>
</dbReference>
<dbReference type="PANTHER" id="PTHR24100:SF149">
    <property type="entry name" value="BG-LIKE ANTIGEN 1-RELATED"/>
    <property type="match status" value="1"/>
</dbReference>
<dbReference type="GO" id="GO:0050852">
    <property type="term" value="P:T cell receptor signaling pathway"/>
    <property type="evidence" value="ECO:0007669"/>
    <property type="project" value="TreeGrafter"/>
</dbReference>
<accession>A0A7K4KUU4</accession>
<name>A0A7K4KUU4_9AVES</name>
<dbReference type="InterPro" id="IPR013783">
    <property type="entry name" value="Ig-like_fold"/>
</dbReference>
<evidence type="ECO:0000256" key="3">
    <source>
        <dbReference type="ARBA" id="ARBA00022989"/>
    </source>
</evidence>
<reference evidence="9 10" key="1">
    <citation type="submission" date="2019-09" db="EMBL/GenBank/DDBJ databases">
        <title>Bird 10,000 Genomes (B10K) Project - Family phase.</title>
        <authorList>
            <person name="Zhang G."/>
        </authorList>
    </citation>
    <scope>NUCLEOTIDE SEQUENCE [LARGE SCALE GENOMIC DNA]</scope>
    <source>
        <strain evidence="9">B10K-MSB-42743</strain>
        <tissue evidence="9">Heart</tissue>
    </source>
</reference>
<feature type="transmembrane region" description="Helical" evidence="7">
    <location>
        <begin position="131"/>
        <end position="155"/>
    </location>
</feature>
<evidence type="ECO:0000256" key="6">
    <source>
        <dbReference type="ARBA" id="ARBA00023319"/>
    </source>
</evidence>
<evidence type="ECO:0000313" key="9">
    <source>
        <dbReference type="EMBL" id="NWI20214.1"/>
    </source>
</evidence>
<dbReference type="SMART" id="SM00409">
    <property type="entry name" value="IG"/>
    <property type="match status" value="1"/>
</dbReference>
<feature type="non-terminal residue" evidence="9">
    <location>
        <position position="158"/>
    </location>
</feature>
<dbReference type="SMART" id="SM00406">
    <property type="entry name" value="IGv"/>
    <property type="match status" value="1"/>
</dbReference>
<keyword evidence="3 7" id="KW-1133">Transmembrane helix</keyword>
<comment type="subcellular location">
    <subcellularLocation>
        <location evidence="1">Membrane</location>
    </subcellularLocation>
</comment>
<dbReference type="GO" id="GO:0001817">
    <property type="term" value="P:regulation of cytokine production"/>
    <property type="evidence" value="ECO:0007669"/>
    <property type="project" value="TreeGrafter"/>
</dbReference>
<dbReference type="InterPro" id="IPR003599">
    <property type="entry name" value="Ig_sub"/>
</dbReference>
<protein>
    <submittedName>
        <fullName evidence="9">MOG protein</fullName>
    </submittedName>
</protein>
<dbReference type="InterPro" id="IPR050504">
    <property type="entry name" value="IgSF_BTN/MOG"/>
</dbReference>
<dbReference type="InterPro" id="IPR007110">
    <property type="entry name" value="Ig-like_dom"/>
</dbReference>
<dbReference type="InterPro" id="IPR013106">
    <property type="entry name" value="Ig_V-set"/>
</dbReference>
<proteinExistence type="predicted"/>
<keyword evidence="4 7" id="KW-0472">Membrane</keyword>
<keyword evidence="5" id="KW-1015">Disulfide bond</keyword>
<dbReference type="Gene3D" id="2.60.40.10">
    <property type="entry name" value="Immunoglobulins"/>
    <property type="match status" value="1"/>
</dbReference>
<dbReference type="OrthoDB" id="9049620at2759"/>
<dbReference type="FunFam" id="2.60.40.10:FF:000183">
    <property type="entry name" value="Myelin-oligodendrocyte glycoprotein"/>
    <property type="match status" value="1"/>
</dbReference>
<dbReference type="Pfam" id="PF07686">
    <property type="entry name" value="V-set"/>
    <property type="match status" value="1"/>
</dbReference>
<evidence type="ECO:0000313" key="10">
    <source>
        <dbReference type="Proteomes" id="UP000545332"/>
    </source>
</evidence>
<dbReference type="GO" id="GO:0009897">
    <property type="term" value="C:external side of plasma membrane"/>
    <property type="evidence" value="ECO:0007669"/>
    <property type="project" value="TreeGrafter"/>
</dbReference>
<keyword evidence="6" id="KW-0393">Immunoglobulin domain</keyword>
<organism evidence="9 10">
    <name type="scientific">Crypturellus soui</name>
    <dbReference type="NCBI Taxonomy" id="458187"/>
    <lineage>
        <taxon>Eukaryota</taxon>
        <taxon>Metazoa</taxon>
        <taxon>Chordata</taxon>
        <taxon>Craniata</taxon>
        <taxon>Vertebrata</taxon>
        <taxon>Euteleostomi</taxon>
        <taxon>Archelosauria</taxon>
        <taxon>Archosauria</taxon>
        <taxon>Dinosauria</taxon>
        <taxon>Saurischia</taxon>
        <taxon>Theropoda</taxon>
        <taxon>Coelurosauria</taxon>
        <taxon>Aves</taxon>
        <taxon>Palaeognathae</taxon>
        <taxon>Tinamiformes</taxon>
        <taxon>Tinamidae</taxon>
        <taxon>Crypturellus</taxon>
    </lineage>
</organism>